<dbReference type="Proteomes" id="UP000308549">
    <property type="component" value="Unassembled WGS sequence"/>
</dbReference>
<dbReference type="Pfam" id="PF01494">
    <property type="entry name" value="FAD_binding_3"/>
    <property type="match status" value="1"/>
</dbReference>
<dbReference type="PRINTS" id="PR00420">
    <property type="entry name" value="RNGMNOXGNASE"/>
</dbReference>
<name>A0A4V5N3P7_9PEZI</name>
<dbReference type="GO" id="GO:0071949">
    <property type="term" value="F:FAD binding"/>
    <property type="evidence" value="ECO:0007669"/>
    <property type="project" value="InterPro"/>
</dbReference>
<evidence type="ECO:0000256" key="4">
    <source>
        <dbReference type="ARBA" id="ARBA00023002"/>
    </source>
</evidence>
<dbReference type="EMBL" id="NAJL01000043">
    <property type="protein sequence ID" value="TKA24489.1"/>
    <property type="molecule type" value="Genomic_DNA"/>
</dbReference>
<evidence type="ECO:0000313" key="7">
    <source>
        <dbReference type="EMBL" id="TKA24489.1"/>
    </source>
</evidence>
<keyword evidence="3" id="KW-0274">FAD</keyword>
<dbReference type="PANTHER" id="PTHR13789">
    <property type="entry name" value="MONOOXYGENASE"/>
    <property type="match status" value="1"/>
</dbReference>
<dbReference type="SUPFAM" id="SSF51905">
    <property type="entry name" value="FAD/NAD(P)-binding domain"/>
    <property type="match status" value="1"/>
</dbReference>
<dbReference type="InterPro" id="IPR002938">
    <property type="entry name" value="FAD-bd"/>
</dbReference>
<evidence type="ECO:0000259" key="6">
    <source>
        <dbReference type="Pfam" id="PF01494"/>
    </source>
</evidence>
<evidence type="ECO:0000256" key="1">
    <source>
        <dbReference type="ARBA" id="ARBA00007992"/>
    </source>
</evidence>
<sequence length="443" mass="49614">MALYVKNDSGPSVPAGVEDPKPSGIRVIIVGAGFAGLAAAIECTRKGHSCLVLESYRKTNVQLGDIISFGSNAGRIFDRWPGVPDKLASICHVSDHTTFNDWKGEHIYTQYWTPHEQSFGKRYNGHRGEIHKIVFDHAVEQGVEIRLGQQVTEYFESDQGAGVVSDGERITGDVVLGADGVRSKARMLVLGYDDKPKPSGYAIYRAWMDSTELAKHELTKDLVTNGDTHTGWLGPDIHFLAASIKGGRDFSWVFTHKDERDVDEGWAEPGDHDDACRILKGWDPTVHAIVRMTPPEKLVDWKLVYRDPLPTWVSPLARTALIGDAAHPFLPTSIQGASQAMEDGACLAVCLQLAGRKDVPLALRAFEKMRYERVRRVQKTGETTRDKWHKADFENIKKNPEAIRMKREEWILAHDAEDHAYQAWLDAVAELERAELERAELER</sequence>
<evidence type="ECO:0000313" key="8">
    <source>
        <dbReference type="Proteomes" id="UP000308549"/>
    </source>
</evidence>
<dbReference type="InterPro" id="IPR050493">
    <property type="entry name" value="FAD-dep_Monooxygenase_BioMet"/>
</dbReference>
<gene>
    <name evidence="7" type="ORF">B0A50_06646</name>
</gene>
<evidence type="ECO:0000256" key="2">
    <source>
        <dbReference type="ARBA" id="ARBA00022630"/>
    </source>
</evidence>
<feature type="domain" description="FAD-binding" evidence="6">
    <location>
        <begin position="26"/>
        <end position="376"/>
    </location>
</feature>
<dbReference type="AlphaFoldDB" id="A0A4V5N3P7"/>
<organism evidence="7 8">
    <name type="scientific">Salinomyces thailandicus</name>
    <dbReference type="NCBI Taxonomy" id="706561"/>
    <lineage>
        <taxon>Eukaryota</taxon>
        <taxon>Fungi</taxon>
        <taxon>Dikarya</taxon>
        <taxon>Ascomycota</taxon>
        <taxon>Pezizomycotina</taxon>
        <taxon>Dothideomycetes</taxon>
        <taxon>Dothideomycetidae</taxon>
        <taxon>Mycosphaerellales</taxon>
        <taxon>Teratosphaeriaceae</taxon>
        <taxon>Salinomyces</taxon>
    </lineage>
</organism>
<proteinExistence type="inferred from homology"/>
<keyword evidence="2" id="KW-0285">Flavoprotein</keyword>
<protein>
    <recommendedName>
        <fullName evidence="6">FAD-binding domain-containing protein</fullName>
    </recommendedName>
</protein>
<accession>A0A4V5N3P7</accession>
<dbReference type="PANTHER" id="PTHR13789:SF236">
    <property type="entry name" value="MONOOXYGENASE, PUTATIVE (AFU_ORTHOLOGUE AFUA_6G12060)-RELATED"/>
    <property type="match status" value="1"/>
</dbReference>
<evidence type="ECO:0000256" key="5">
    <source>
        <dbReference type="ARBA" id="ARBA00023033"/>
    </source>
</evidence>
<reference evidence="7 8" key="1">
    <citation type="submission" date="2017-03" db="EMBL/GenBank/DDBJ databases">
        <title>Genomes of endolithic fungi from Antarctica.</title>
        <authorList>
            <person name="Coleine C."/>
            <person name="Masonjones S."/>
            <person name="Stajich J.E."/>
        </authorList>
    </citation>
    <scope>NUCLEOTIDE SEQUENCE [LARGE SCALE GENOMIC DNA]</scope>
    <source>
        <strain evidence="7 8">CCFEE 6315</strain>
    </source>
</reference>
<keyword evidence="4" id="KW-0560">Oxidoreductase</keyword>
<keyword evidence="5" id="KW-0503">Monooxygenase</keyword>
<comment type="caution">
    <text evidence="7">The sequence shown here is derived from an EMBL/GenBank/DDBJ whole genome shotgun (WGS) entry which is preliminary data.</text>
</comment>
<keyword evidence="8" id="KW-1185">Reference proteome</keyword>
<dbReference type="Gene3D" id="3.50.50.60">
    <property type="entry name" value="FAD/NAD(P)-binding domain"/>
    <property type="match status" value="1"/>
</dbReference>
<dbReference type="OrthoDB" id="16820at2759"/>
<comment type="similarity">
    <text evidence="1">Belongs to the paxM FAD-dependent monooxygenase family.</text>
</comment>
<dbReference type="GO" id="GO:0004497">
    <property type="term" value="F:monooxygenase activity"/>
    <property type="evidence" value="ECO:0007669"/>
    <property type="project" value="UniProtKB-KW"/>
</dbReference>
<evidence type="ECO:0000256" key="3">
    <source>
        <dbReference type="ARBA" id="ARBA00022827"/>
    </source>
</evidence>
<dbReference type="SUPFAM" id="SSF54373">
    <property type="entry name" value="FAD-linked reductases, C-terminal domain"/>
    <property type="match status" value="1"/>
</dbReference>
<dbReference type="InterPro" id="IPR036188">
    <property type="entry name" value="FAD/NAD-bd_sf"/>
</dbReference>